<dbReference type="SMART" id="SM00679">
    <property type="entry name" value="CTNS"/>
    <property type="match status" value="1"/>
</dbReference>
<comment type="subcellular location">
    <subcellularLocation>
        <location evidence="1">Membrane</location>
        <topology evidence="1">Multi-pass membrane protein</topology>
    </subcellularLocation>
</comment>
<protein>
    <submittedName>
        <fullName evidence="6">Uncharacterized protein</fullName>
    </submittedName>
</protein>
<evidence type="ECO:0000313" key="6">
    <source>
        <dbReference type="EMBL" id="CRZ00466.1"/>
    </source>
</evidence>
<sequence>LSIQACYYRGVFANMFRNNQDRDEEALTEIEQSEMDIVKQNSPLVSLQTIIFFLILITIPILVFFSSLFADKSAFASLELSSSSACYLSTIVFIAARIPQFLKNRREPDCKGLSPLPFMMMSVANFCNGTSVFLNWLSRVASLNPLFPVLINFMQPTLA</sequence>
<reference evidence="6" key="1">
    <citation type="submission" date="2015-04" db="EMBL/GenBank/DDBJ databases">
        <title>The genome sequence of the plant pathogenic Rhizarian Plasmodiophora brassicae reveals insights in its biotrophic life cycle and the origin of chitin synthesis.</title>
        <authorList>
            <person name="Schwelm A."/>
            <person name="Fogelqvist J."/>
            <person name="Knaust A."/>
            <person name="Julke S."/>
            <person name="Lilja T."/>
            <person name="Dhandapani V."/>
            <person name="Bonilla-Rosso G."/>
            <person name="Karlsson M."/>
            <person name="Shevchenko A."/>
            <person name="Choi S.R."/>
            <person name="Kim H.G."/>
            <person name="Park J.Y."/>
            <person name="Lim Y.P."/>
            <person name="Ludwig-Muller J."/>
            <person name="Dixelius C."/>
        </authorList>
    </citation>
    <scope>NUCLEOTIDE SEQUENCE</scope>
    <source>
        <tissue evidence="6">Potato root galls</tissue>
    </source>
</reference>
<keyword evidence="3 5" id="KW-1133">Transmembrane helix</keyword>
<feature type="non-terminal residue" evidence="6">
    <location>
        <position position="1"/>
    </location>
</feature>
<dbReference type="Gene3D" id="1.20.1280.290">
    <property type="match status" value="1"/>
</dbReference>
<name>A0A0H5QGN6_9EUKA</name>
<feature type="transmembrane region" description="Helical" evidence="5">
    <location>
        <begin position="75"/>
        <end position="96"/>
    </location>
</feature>
<evidence type="ECO:0000256" key="1">
    <source>
        <dbReference type="ARBA" id="ARBA00004141"/>
    </source>
</evidence>
<dbReference type="GO" id="GO:0016020">
    <property type="term" value="C:membrane"/>
    <property type="evidence" value="ECO:0007669"/>
    <property type="project" value="UniProtKB-SubCell"/>
</dbReference>
<evidence type="ECO:0000256" key="5">
    <source>
        <dbReference type="SAM" id="Phobius"/>
    </source>
</evidence>
<dbReference type="InterPro" id="IPR006603">
    <property type="entry name" value="PQ-loop_rpt"/>
</dbReference>
<dbReference type="AlphaFoldDB" id="A0A0H5QGN6"/>
<keyword evidence="2 5" id="KW-0812">Transmembrane</keyword>
<accession>A0A0H5QGN6</accession>
<feature type="transmembrane region" description="Helical" evidence="5">
    <location>
        <begin position="44"/>
        <end position="69"/>
    </location>
</feature>
<keyword evidence="4 5" id="KW-0472">Membrane</keyword>
<evidence type="ECO:0000256" key="3">
    <source>
        <dbReference type="ARBA" id="ARBA00022989"/>
    </source>
</evidence>
<feature type="non-terminal residue" evidence="6">
    <location>
        <position position="159"/>
    </location>
</feature>
<evidence type="ECO:0000256" key="2">
    <source>
        <dbReference type="ARBA" id="ARBA00022692"/>
    </source>
</evidence>
<dbReference type="Pfam" id="PF04193">
    <property type="entry name" value="PQ-loop"/>
    <property type="match status" value="1"/>
</dbReference>
<proteinExistence type="predicted"/>
<organism evidence="6">
    <name type="scientific">Spongospora subterranea</name>
    <dbReference type="NCBI Taxonomy" id="70186"/>
    <lineage>
        <taxon>Eukaryota</taxon>
        <taxon>Sar</taxon>
        <taxon>Rhizaria</taxon>
        <taxon>Endomyxa</taxon>
        <taxon>Phytomyxea</taxon>
        <taxon>Plasmodiophorida</taxon>
        <taxon>Plasmodiophoridae</taxon>
        <taxon>Spongospora</taxon>
    </lineage>
</organism>
<dbReference type="EMBL" id="HACM01000024">
    <property type="protein sequence ID" value="CRZ00466.1"/>
    <property type="molecule type" value="Transcribed_RNA"/>
</dbReference>
<evidence type="ECO:0000256" key="4">
    <source>
        <dbReference type="ARBA" id="ARBA00023136"/>
    </source>
</evidence>